<dbReference type="Gene3D" id="2.80.10.50">
    <property type="match status" value="1"/>
</dbReference>
<gene>
    <name evidence="3" type="ORF">EV197_2597</name>
</gene>
<organism evidence="3 4">
    <name type="scientific">Aquimarina brevivitae</name>
    <dbReference type="NCBI Taxonomy" id="323412"/>
    <lineage>
        <taxon>Bacteria</taxon>
        <taxon>Pseudomonadati</taxon>
        <taxon>Bacteroidota</taxon>
        <taxon>Flavobacteriia</taxon>
        <taxon>Flavobacteriales</taxon>
        <taxon>Flavobacteriaceae</taxon>
        <taxon>Aquimarina</taxon>
    </lineage>
</organism>
<dbReference type="InterPro" id="IPR026444">
    <property type="entry name" value="Secre_tail"/>
</dbReference>
<accession>A0A4V2F5D7</accession>
<evidence type="ECO:0000256" key="1">
    <source>
        <dbReference type="ARBA" id="ARBA00022729"/>
    </source>
</evidence>
<evidence type="ECO:0000313" key="4">
    <source>
        <dbReference type="Proteomes" id="UP000292262"/>
    </source>
</evidence>
<dbReference type="InterPro" id="IPR000772">
    <property type="entry name" value="Ricin_B_lectin"/>
</dbReference>
<dbReference type="Pfam" id="PF18962">
    <property type="entry name" value="Por_Secre_tail"/>
    <property type="match status" value="1"/>
</dbReference>
<name>A0A4V2F5D7_9FLAO</name>
<keyword evidence="1" id="KW-0732">Signal</keyword>
<dbReference type="SUPFAM" id="SSF50370">
    <property type="entry name" value="Ricin B-like lectins"/>
    <property type="match status" value="1"/>
</dbReference>
<dbReference type="OrthoDB" id="9808897at2"/>
<dbReference type="EMBL" id="SGXE01000003">
    <property type="protein sequence ID" value="RZS92459.1"/>
    <property type="molecule type" value="Genomic_DNA"/>
</dbReference>
<reference evidence="3 4" key="1">
    <citation type="submission" date="2019-02" db="EMBL/GenBank/DDBJ databases">
        <title>Genomic Encyclopedia of Type Strains, Phase IV (KMG-IV): sequencing the most valuable type-strain genomes for metagenomic binning, comparative biology and taxonomic classification.</title>
        <authorList>
            <person name="Goeker M."/>
        </authorList>
    </citation>
    <scope>NUCLEOTIDE SEQUENCE [LARGE SCALE GENOMIC DNA]</scope>
    <source>
        <strain evidence="3 4">DSM 17196</strain>
    </source>
</reference>
<dbReference type="AlphaFoldDB" id="A0A4V2F5D7"/>
<dbReference type="NCBIfam" id="TIGR04183">
    <property type="entry name" value="Por_Secre_tail"/>
    <property type="match status" value="1"/>
</dbReference>
<dbReference type="SMART" id="SM00458">
    <property type="entry name" value="RICIN"/>
    <property type="match status" value="1"/>
</dbReference>
<evidence type="ECO:0000259" key="2">
    <source>
        <dbReference type="SMART" id="SM00458"/>
    </source>
</evidence>
<dbReference type="CDD" id="cd00161">
    <property type="entry name" value="beta-trefoil_Ricin-like"/>
    <property type="match status" value="1"/>
</dbReference>
<dbReference type="PROSITE" id="PS50231">
    <property type="entry name" value="RICIN_B_LECTIN"/>
    <property type="match status" value="1"/>
</dbReference>
<dbReference type="Proteomes" id="UP000292262">
    <property type="component" value="Unassembled WGS sequence"/>
</dbReference>
<proteinExistence type="predicted"/>
<comment type="caution">
    <text evidence="3">The sequence shown here is derived from an EMBL/GenBank/DDBJ whole genome shotgun (WGS) entry which is preliminary data.</text>
</comment>
<sequence length="1014" mass="115684">MKHIPFATGIIFSLLFSAIFISNDNQAIRGNYTDIPSQNESILLPIEVLGNEGTVVERIITLSSSEVSAANELWLLMNNISYQDKASIQVNDGNWISLNHTTANVHPKELAYGGMAHGAVSTIRLIIPLSGLITGANTLKFRFNTSDGISIGYRVVALNILDSNGEQLLPESRFTQEDPADWTAPAGSSVSNGRDLWHNRGNLWNHYDLNNTEGFWYSHSVPAKRTIRAKCTDCHTRDGRDLEIFSYSNLSIIERSKFHGLSEQEGKDIAAYIRSLSAEPGVARYGRPWNPPYQPGPVLKDKPIAEWSAGAGLEWVLETDAEMAPYLFGENISKYSVYDYFNANKMDDRTLIPLAIQFPDWKHWLPIVHPMDAFSRNDFIYNQGTRPLAATEDFIAWLDANKNNENEIRSRFIRKHWDWYGTFRNFIQDGATNPRHWRTLFNDSPAYQHLNDGINAEIAATSLARYMAVKNFQIMNEYELQDKADWFTNPEDQPGTRQWPSRKYNVFEIPPHFTGLAYDNNSDAFEGQSRATGFFESTNWYHLQFILNGGNGLVGGTTPSDFNYLNEFIGKTMQQSGIDEPLRYYSTVNQMYQIRNWSGNLGTQRFDNYKPDESGFRIRNQGPFIFLGINHQNSMWYGKNNPERILEPLQNIHPELDKWVIEALLLQFLDEVNKSKNNLNDWDRNPDDDWGGSEIQYMLDRENITEIRDLPNSGLYQGHFSAKLFYTIQRLKETKVDCTILNELIDWCHNAWPNVNRVGNTTVNGGFNSLKVSNCATESCESNLIQTDRVYRIRTRHNKCVTMDEQNTIIQQSCTDSTINSWVLEAQNEGYYAVKNVSNNLYLTAPDVSNGTQLELQAFNGSDSQLYIINETSNCKYQFVNKAADKCMDLKSGQSDDGTIIQLWTCTNDSNSINREFYLEVMEEQTLSVSDLEENTSWFNIYPNPTANFAYLTIQDDLSKPLTVSIYNLNGQLVQQLDATESQLVLDLSSYAKGVYFITLQVNAKHYVTKVVKE</sequence>
<protein>
    <submittedName>
        <fullName evidence="3">Putative secreted protein (Por secretion system target)</fullName>
    </submittedName>
</protein>
<dbReference type="InterPro" id="IPR035992">
    <property type="entry name" value="Ricin_B-like_lectins"/>
</dbReference>
<dbReference type="RefSeq" id="WP_130287141.1">
    <property type="nucleotide sequence ID" value="NZ_SGXE01000003.1"/>
</dbReference>
<evidence type="ECO:0000313" key="3">
    <source>
        <dbReference type="EMBL" id="RZS92459.1"/>
    </source>
</evidence>
<feature type="domain" description="Ricin B lectin" evidence="2">
    <location>
        <begin position="787"/>
        <end position="916"/>
    </location>
</feature>
<dbReference type="Pfam" id="PF14200">
    <property type="entry name" value="RicinB_lectin_2"/>
    <property type="match status" value="1"/>
</dbReference>
<keyword evidence="4" id="KW-1185">Reference proteome</keyword>